<feature type="compositionally biased region" description="Basic and acidic residues" evidence="3">
    <location>
        <begin position="450"/>
        <end position="472"/>
    </location>
</feature>
<comment type="similarity">
    <text evidence="1 2">Belongs to the NDK family.</text>
</comment>
<reference evidence="6" key="1">
    <citation type="submission" date="2025-08" db="UniProtKB">
        <authorList>
            <consortium name="RefSeq"/>
        </authorList>
    </citation>
    <scope>IDENTIFICATION</scope>
    <source>
        <tissue evidence="6">Muscle</tissue>
    </source>
</reference>
<gene>
    <name evidence="6" type="primary">LOC106457899</name>
</gene>
<name>A0ABM1S884_LIMPO</name>
<dbReference type="SUPFAM" id="SSF52833">
    <property type="entry name" value="Thioredoxin-like"/>
    <property type="match status" value="1"/>
</dbReference>
<sequence>MTSRKKDQSAIQLELNSQEDWDDALAKKGLLVVDVYQQWAGPCLAMQSNLKKIKIELRDELLHFAVANADKIDALKKYRGKCEPTWLFFGSGHLIGVIKGANAQLLQKQIVEKLQAEHSVLKGETERVVICDPAMSVETDKEQEQTAKEEEEKEVDEEENEIVEGMNEIRRRSRAKISQFSEEDLQIGMMSQLTLPRPVTVAIIKPDVVGDGMAYDIIREIQNSGFEIVQQENRKLCQEEVEKLYGSCLTTETFEELLTFMTSKECHLLLLAKEENVISEWIGKMGPEKVNLAKETAPDSLRAQYGTDDIRNAVHGSADEHAVLREVSLLFPTFLNQQELAKDSSKEPTQDERQMPSEGITTEPYEGDDQNENTTQKGTDRNNTSVATEKNNGIGEDHPSESKINNKNMHTKNTEHKINTVKKDDNPLLPETGQNETSTDKLLGVIRDQNNTEDKSLAVEKDQLKRDEKQLTGEENQDQIADKSAASQIDQMKTEDCSLSRKENQDQTEDQSLVIQEEENKTED</sequence>
<evidence type="ECO:0000256" key="1">
    <source>
        <dbReference type="PROSITE-ProRule" id="PRU00706"/>
    </source>
</evidence>
<feature type="compositionally biased region" description="Basic and acidic residues" evidence="3">
    <location>
        <begin position="139"/>
        <end position="150"/>
    </location>
</feature>
<dbReference type="Gene3D" id="3.40.30.10">
    <property type="entry name" value="Glutaredoxin"/>
    <property type="match status" value="1"/>
</dbReference>
<dbReference type="Proteomes" id="UP000694941">
    <property type="component" value="Unplaced"/>
</dbReference>
<comment type="caution">
    <text evidence="1">Lacks conserved residue(s) required for the propagation of feature annotation.</text>
</comment>
<feature type="compositionally biased region" description="Basic and acidic residues" evidence="3">
    <location>
        <begin position="340"/>
        <end position="355"/>
    </location>
</feature>
<dbReference type="InterPro" id="IPR001564">
    <property type="entry name" value="Nucleoside_diP_kinase"/>
</dbReference>
<evidence type="ECO:0000313" key="5">
    <source>
        <dbReference type="Proteomes" id="UP000694941"/>
    </source>
</evidence>
<evidence type="ECO:0000259" key="4">
    <source>
        <dbReference type="SMART" id="SM00562"/>
    </source>
</evidence>
<dbReference type="PROSITE" id="PS51374">
    <property type="entry name" value="NDPK_LIKE"/>
    <property type="match status" value="1"/>
</dbReference>
<keyword evidence="5" id="KW-1185">Reference proteome</keyword>
<feature type="region of interest" description="Disordered" evidence="3">
    <location>
        <begin position="339"/>
        <end position="524"/>
    </location>
</feature>
<organism evidence="5 6">
    <name type="scientific">Limulus polyphemus</name>
    <name type="common">Atlantic horseshoe crab</name>
    <dbReference type="NCBI Taxonomy" id="6850"/>
    <lineage>
        <taxon>Eukaryota</taxon>
        <taxon>Metazoa</taxon>
        <taxon>Ecdysozoa</taxon>
        <taxon>Arthropoda</taxon>
        <taxon>Chelicerata</taxon>
        <taxon>Merostomata</taxon>
        <taxon>Xiphosura</taxon>
        <taxon>Limulidae</taxon>
        <taxon>Limulus</taxon>
    </lineage>
</organism>
<dbReference type="Pfam" id="PF00085">
    <property type="entry name" value="Thioredoxin"/>
    <property type="match status" value="1"/>
</dbReference>
<dbReference type="Pfam" id="PF00334">
    <property type="entry name" value="NDK"/>
    <property type="match status" value="1"/>
</dbReference>
<dbReference type="CDD" id="cd02948">
    <property type="entry name" value="TRX_NDPK"/>
    <property type="match status" value="1"/>
</dbReference>
<dbReference type="Gene3D" id="3.30.70.141">
    <property type="entry name" value="Nucleoside diphosphate kinase-like domain"/>
    <property type="match status" value="1"/>
</dbReference>
<proteinExistence type="inferred from homology"/>
<evidence type="ECO:0000256" key="3">
    <source>
        <dbReference type="SAM" id="MobiDB-lite"/>
    </source>
</evidence>
<dbReference type="InterPro" id="IPR013766">
    <property type="entry name" value="Thioredoxin_domain"/>
</dbReference>
<evidence type="ECO:0000256" key="2">
    <source>
        <dbReference type="RuleBase" id="RU004011"/>
    </source>
</evidence>
<dbReference type="PANTHER" id="PTHR46135">
    <property type="entry name" value="NME/NM23 FAMILY MEMBER 8"/>
    <property type="match status" value="1"/>
</dbReference>
<dbReference type="InterPro" id="IPR034907">
    <property type="entry name" value="NDK-like_dom"/>
</dbReference>
<dbReference type="InterPro" id="IPR051766">
    <property type="entry name" value="TXND_domain-containing"/>
</dbReference>
<dbReference type="InterPro" id="IPR036850">
    <property type="entry name" value="NDK-like_dom_sf"/>
</dbReference>
<feature type="region of interest" description="Disordered" evidence="3">
    <location>
        <begin position="139"/>
        <end position="161"/>
    </location>
</feature>
<dbReference type="GeneID" id="106457899"/>
<protein>
    <submittedName>
        <fullName evidence="6">Thioredoxin domain-containing protein 6-like isoform X1</fullName>
    </submittedName>
</protein>
<dbReference type="PRINTS" id="PR01243">
    <property type="entry name" value="NUCDPKINASE"/>
</dbReference>
<dbReference type="PANTHER" id="PTHR46135:SF3">
    <property type="entry name" value="NME_NM23 FAMILY MEMBER 8"/>
    <property type="match status" value="1"/>
</dbReference>
<feature type="compositionally biased region" description="Polar residues" evidence="3">
    <location>
        <begin position="372"/>
        <end position="391"/>
    </location>
</feature>
<feature type="domain" description="Nucleoside diphosphate kinase-like" evidence="4">
    <location>
        <begin position="197"/>
        <end position="337"/>
    </location>
</feature>
<feature type="compositionally biased region" description="Basic and acidic residues" evidence="3">
    <location>
        <begin position="412"/>
        <end position="426"/>
    </location>
</feature>
<dbReference type="InterPro" id="IPR036249">
    <property type="entry name" value="Thioredoxin-like_sf"/>
</dbReference>
<feature type="compositionally biased region" description="Basic and acidic residues" evidence="3">
    <location>
        <begin position="492"/>
        <end position="505"/>
    </location>
</feature>
<dbReference type="RefSeq" id="XP_022239839.1">
    <property type="nucleotide sequence ID" value="XM_022384131.1"/>
</dbReference>
<feature type="compositionally biased region" description="Acidic residues" evidence="3">
    <location>
        <begin position="151"/>
        <end position="161"/>
    </location>
</feature>
<dbReference type="SUPFAM" id="SSF54919">
    <property type="entry name" value="Nucleoside diphosphate kinase, NDK"/>
    <property type="match status" value="1"/>
</dbReference>
<evidence type="ECO:0000313" key="6">
    <source>
        <dbReference type="RefSeq" id="XP_022239839.1"/>
    </source>
</evidence>
<dbReference type="SMART" id="SM00562">
    <property type="entry name" value="NDK"/>
    <property type="match status" value="1"/>
</dbReference>
<accession>A0ABM1S884</accession>